<evidence type="ECO:0000256" key="1">
    <source>
        <dbReference type="SAM" id="MobiDB-lite"/>
    </source>
</evidence>
<keyword evidence="3" id="KW-1185">Reference proteome</keyword>
<evidence type="ECO:0000313" key="2">
    <source>
        <dbReference type="EMBL" id="GLB34663.1"/>
    </source>
</evidence>
<sequence length="311" mass="35124">MVMARTTRKSSPNRYRPRASSVKTSSKPWSRTPDHRGRNFGHSARPRPSHASSSRARAAPSNPYATPSPSRRNARRFTDHRYFDVDDDTLYDDRLDAKDFAPEHSDDEQKRGSDEGDEDSCFLWEDESTLFSDLLETGPEDSKDHKLDDLVNSLQPSFNQRGRELKKEIAETLVPTVNRVKGLYKKIDEDVDVSFGKGILIFDKACKDLEGLAIKDQDEIKQAWAVAKRNIGDLFVQLNEACAARDQLWVDFEKAFDETVEPTLELLKDTPAKIERTIANLEKHAKSLEKDDTSSVSAVEKKIKGLLGKAA</sequence>
<feature type="region of interest" description="Disordered" evidence="1">
    <location>
        <begin position="1"/>
        <end position="79"/>
    </location>
</feature>
<evidence type="ECO:0000313" key="3">
    <source>
        <dbReference type="Proteomes" id="UP001063166"/>
    </source>
</evidence>
<protein>
    <submittedName>
        <fullName evidence="2">Uncharacterized protein</fullName>
    </submittedName>
</protein>
<feature type="region of interest" description="Disordered" evidence="1">
    <location>
        <begin position="99"/>
        <end position="119"/>
    </location>
</feature>
<dbReference type="OrthoDB" id="2678231at2759"/>
<dbReference type="AlphaFoldDB" id="A0A9P3PEX5"/>
<comment type="caution">
    <text evidence="2">The sequence shown here is derived from an EMBL/GenBank/DDBJ whole genome shotgun (WGS) entry which is preliminary data.</text>
</comment>
<organism evidence="2 3">
    <name type="scientific">Lyophyllum shimeji</name>
    <name type="common">Hon-shimeji</name>
    <name type="synonym">Tricholoma shimeji</name>
    <dbReference type="NCBI Taxonomy" id="47721"/>
    <lineage>
        <taxon>Eukaryota</taxon>
        <taxon>Fungi</taxon>
        <taxon>Dikarya</taxon>
        <taxon>Basidiomycota</taxon>
        <taxon>Agaricomycotina</taxon>
        <taxon>Agaricomycetes</taxon>
        <taxon>Agaricomycetidae</taxon>
        <taxon>Agaricales</taxon>
        <taxon>Tricholomatineae</taxon>
        <taxon>Lyophyllaceae</taxon>
        <taxon>Lyophyllum</taxon>
    </lineage>
</organism>
<feature type="compositionally biased region" description="Low complexity" evidence="1">
    <location>
        <begin position="49"/>
        <end position="65"/>
    </location>
</feature>
<name>A0A9P3PEX5_LYOSH</name>
<accession>A0A9P3PEX5</accession>
<feature type="compositionally biased region" description="Basic and acidic residues" evidence="1">
    <location>
        <begin position="99"/>
        <end position="114"/>
    </location>
</feature>
<dbReference type="EMBL" id="BRPK01000002">
    <property type="protein sequence ID" value="GLB34663.1"/>
    <property type="molecule type" value="Genomic_DNA"/>
</dbReference>
<proteinExistence type="predicted"/>
<dbReference type="Proteomes" id="UP001063166">
    <property type="component" value="Unassembled WGS sequence"/>
</dbReference>
<reference evidence="2" key="1">
    <citation type="submission" date="2022-07" db="EMBL/GenBank/DDBJ databases">
        <title>The genome of Lyophyllum shimeji provides insight into the initial evolution of ectomycorrhizal fungal genome.</title>
        <authorList>
            <person name="Kobayashi Y."/>
            <person name="Shibata T."/>
            <person name="Hirakawa H."/>
            <person name="Shigenobu S."/>
            <person name="Nishiyama T."/>
            <person name="Yamada A."/>
            <person name="Hasebe M."/>
            <person name="Kawaguchi M."/>
        </authorList>
    </citation>
    <scope>NUCLEOTIDE SEQUENCE</scope>
    <source>
        <strain evidence="2">AT787</strain>
    </source>
</reference>
<gene>
    <name evidence="2" type="ORF">LshimejAT787_0202280</name>
</gene>